<accession>A0AAW4BK00</accession>
<dbReference type="InterPro" id="IPR018647">
    <property type="entry name" value="SLFN_3-like_DNA/RNA_helicase"/>
</dbReference>
<feature type="non-terminal residue" evidence="2">
    <location>
        <position position="1"/>
    </location>
</feature>
<feature type="domain" description="Schlafen group 3-like DNA/RNA helicase" evidence="1">
    <location>
        <begin position="2"/>
        <end position="123"/>
    </location>
</feature>
<proteinExistence type="predicted"/>
<name>A0AAW4BK00_VIBAN</name>
<sequence>IFLSGNGPLVQVLQHTLEYSGEKLGNRILDKVTDGRVMIQDLLPFKKDLKRSLKSRRETFVVFDEAQRAWDKASPRESPSPSELMLFCNWLACQPFGVLVLLVGDGQAIHRNEMQLEQMLADLDAAIRAQNGK</sequence>
<evidence type="ECO:0000259" key="1">
    <source>
        <dbReference type="Pfam" id="PF09848"/>
    </source>
</evidence>
<evidence type="ECO:0000313" key="3">
    <source>
        <dbReference type="Proteomes" id="UP000786185"/>
    </source>
</evidence>
<feature type="non-terminal residue" evidence="2">
    <location>
        <position position="133"/>
    </location>
</feature>
<dbReference type="Proteomes" id="UP000786185">
    <property type="component" value="Unassembled WGS sequence"/>
</dbReference>
<evidence type="ECO:0000313" key="2">
    <source>
        <dbReference type="EMBL" id="MBF4438457.1"/>
    </source>
</evidence>
<dbReference type="EMBL" id="SCLC01002120">
    <property type="protein sequence ID" value="MBF4438457.1"/>
    <property type="molecule type" value="Genomic_DNA"/>
</dbReference>
<gene>
    <name evidence="2" type="ORF">ERJ77_29010</name>
</gene>
<dbReference type="AlphaFoldDB" id="A0AAW4BK00"/>
<organism evidence="2 3">
    <name type="scientific">Vibrio anguillarum</name>
    <name type="common">Listonella anguillarum</name>
    <dbReference type="NCBI Taxonomy" id="55601"/>
    <lineage>
        <taxon>Bacteria</taxon>
        <taxon>Pseudomonadati</taxon>
        <taxon>Pseudomonadota</taxon>
        <taxon>Gammaproteobacteria</taxon>
        <taxon>Vibrionales</taxon>
        <taxon>Vibrionaceae</taxon>
        <taxon>Vibrio</taxon>
    </lineage>
</organism>
<dbReference type="Pfam" id="PF09848">
    <property type="entry name" value="SLFN-g3_helicase"/>
    <property type="match status" value="1"/>
</dbReference>
<comment type="caution">
    <text evidence="2">The sequence shown here is derived from an EMBL/GenBank/DDBJ whole genome shotgun (WGS) entry which is preliminary data.</text>
</comment>
<protein>
    <submittedName>
        <fullName evidence="2">DUF2075 domain-containing protein</fullName>
    </submittedName>
</protein>
<reference evidence="2" key="1">
    <citation type="journal article" date="2021" name="PeerJ">
        <title>Analysis of 44 Vibrio anguillarum genomes reveals high genetic diversity.</title>
        <authorList>
            <person name="Hansen M.J."/>
            <person name="Dalsgaard I."/>
        </authorList>
    </citation>
    <scope>NUCLEOTIDE SEQUENCE</scope>
    <source>
        <strain evidence="2">850617-1/1</strain>
    </source>
</reference>